<dbReference type="EnsemblPlants" id="KEH28034">
    <property type="protein sequence ID" value="KEH28034"/>
    <property type="gene ID" value="MTR_5g059420"/>
</dbReference>
<name>A0A072UE21_MEDTR</name>
<organism evidence="3 6">
    <name type="scientific">Medicago truncatula</name>
    <name type="common">Barrel medic</name>
    <name type="synonym">Medicago tribuloides</name>
    <dbReference type="NCBI Taxonomy" id="3880"/>
    <lineage>
        <taxon>Eukaryota</taxon>
        <taxon>Viridiplantae</taxon>
        <taxon>Streptophyta</taxon>
        <taxon>Embryophyta</taxon>
        <taxon>Tracheophyta</taxon>
        <taxon>Spermatophyta</taxon>
        <taxon>Magnoliopsida</taxon>
        <taxon>eudicotyledons</taxon>
        <taxon>Gunneridae</taxon>
        <taxon>Pentapetalae</taxon>
        <taxon>rosids</taxon>
        <taxon>fabids</taxon>
        <taxon>Fabales</taxon>
        <taxon>Fabaceae</taxon>
        <taxon>Papilionoideae</taxon>
        <taxon>50 kb inversion clade</taxon>
        <taxon>NPAAA clade</taxon>
        <taxon>Hologalegina</taxon>
        <taxon>IRL clade</taxon>
        <taxon>Trifolieae</taxon>
        <taxon>Medicago</taxon>
    </lineage>
</organism>
<dbReference type="GO" id="GO:0046872">
    <property type="term" value="F:metal ion binding"/>
    <property type="evidence" value="ECO:0007669"/>
    <property type="project" value="InterPro"/>
</dbReference>
<dbReference type="EMBL" id="PSQE01000005">
    <property type="protein sequence ID" value="RHN55980.1"/>
    <property type="molecule type" value="Genomic_DNA"/>
</dbReference>
<keyword evidence="1" id="KW-0732">Signal</keyword>
<evidence type="ECO:0000313" key="3">
    <source>
        <dbReference type="EMBL" id="KEH28034.1"/>
    </source>
</evidence>
<feature type="signal peptide" evidence="1">
    <location>
        <begin position="1"/>
        <end position="26"/>
    </location>
</feature>
<evidence type="ECO:0000259" key="2">
    <source>
        <dbReference type="Pfam" id="PF07127"/>
    </source>
</evidence>
<reference evidence="4" key="4">
    <citation type="journal article" date="2018" name="Nat. Plants">
        <title>Whole-genome landscape of Medicago truncatula symbiotic genes.</title>
        <authorList>
            <person name="Pecrix Y."/>
            <person name="Gamas P."/>
            <person name="Carrere S."/>
        </authorList>
    </citation>
    <scope>NUCLEOTIDE SEQUENCE</scope>
    <source>
        <tissue evidence="4">Leaves</tissue>
    </source>
</reference>
<dbReference type="HOGENOM" id="CLU_181053_1_2_1"/>
<feature type="domain" description="Late nodulin" evidence="2">
    <location>
        <begin position="1"/>
        <end position="55"/>
    </location>
</feature>
<keyword evidence="6" id="KW-1185">Reference proteome</keyword>
<dbReference type="Pfam" id="PF07127">
    <property type="entry name" value="Nodulin_late"/>
    <property type="match status" value="1"/>
</dbReference>
<dbReference type="Gramene" id="rna31285">
    <property type="protein sequence ID" value="RHN55980.1"/>
    <property type="gene ID" value="gene31285"/>
</dbReference>
<accession>A0A072UE21</accession>
<dbReference type="InterPro" id="IPR009810">
    <property type="entry name" value="Nodulin_late_dom"/>
</dbReference>
<evidence type="ECO:0000313" key="6">
    <source>
        <dbReference type="Proteomes" id="UP000002051"/>
    </source>
</evidence>
<evidence type="ECO:0000313" key="4">
    <source>
        <dbReference type="EMBL" id="RHN55980.1"/>
    </source>
</evidence>
<feature type="chain" id="PRO_5014499568" evidence="1">
    <location>
        <begin position="27"/>
        <end position="59"/>
    </location>
</feature>
<gene>
    <name evidence="3" type="ordered locus">MTR_5g059420</name>
    <name evidence="4" type="ORF">MtrunA17_Chr5g0424371</name>
</gene>
<dbReference type="Proteomes" id="UP000002051">
    <property type="component" value="Chromosome 5"/>
</dbReference>
<dbReference type="PaxDb" id="3880-AES97755"/>
<reference evidence="3 6" key="1">
    <citation type="journal article" date="2011" name="Nature">
        <title>The Medicago genome provides insight into the evolution of rhizobial symbioses.</title>
        <authorList>
            <person name="Young N.D."/>
            <person name="Debelle F."/>
            <person name="Oldroyd G.E."/>
            <person name="Geurts R."/>
            <person name="Cannon S.B."/>
            <person name="Udvardi M.K."/>
            <person name="Benedito V.A."/>
            <person name="Mayer K.F."/>
            <person name="Gouzy J."/>
            <person name="Schoof H."/>
            <person name="Van de Peer Y."/>
            <person name="Proost S."/>
            <person name="Cook D.R."/>
            <person name="Meyers B.C."/>
            <person name="Spannagl M."/>
            <person name="Cheung F."/>
            <person name="De Mita S."/>
            <person name="Krishnakumar V."/>
            <person name="Gundlach H."/>
            <person name="Zhou S."/>
            <person name="Mudge J."/>
            <person name="Bharti A.K."/>
            <person name="Murray J.D."/>
            <person name="Naoumkina M.A."/>
            <person name="Rosen B."/>
            <person name="Silverstein K.A."/>
            <person name="Tang H."/>
            <person name="Rombauts S."/>
            <person name="Zhao P.X."/>
            <person name="Zhou P."/>
            <person name="Barbe V."/>
            <person name="Bardou P."/>
            <person name="Bechner M."/>
            <person name="Bellec A."/>
            <person name="Berger A."/>
            <person name="Berges H."/>
            <person name="Bidwell S."/>
            <person name="Bisseling T."/>
            <person name="Choisne N."/>
            <person name="Couloux A."/>
            <person name="Denny R."/>
            <person name="Deshpande S."/>
            <person name="Dai X."/>
            <person name="Doyle J.J."/>
            <person name="Dudez A.M."/>
            <person name="Farmer A.D."/>
            <person name="Fouteau S."/>
            <person name="Franken C."/>
            <person name="Gibelin C."/>
            <person name="Gish J."/>
            <person name="Goldstein S."/>
            <person name="Gonzalez A.J."/>
            <person name="Green P.J."/>
            <person name="Hallab A."/>
            <person name="Hartog M."/>
            <person name="Hua A."/>
            <person name="Humphray S.J."/>
            <person name="Jeong D.H."/>
            <person name="Jing Y."/>
            <person name="Jocker A."/>
            <person name="Kenton S.M."/>
            <person name="Kim D.J."/>
            <person name="Klee K."/>
            <person name="Lai H."/>
            <person name="Lang C."/>
            <person name="Lin S."/>
            <person name="Macmil S.L."/>
            <person name="Magdelenat G."/>
            <person name="Matthews L."/>
            <person name="McCorrison J."/>
            <person name="Monaghan E.L."/>
            <person name="Mun J.H."/>
            <person name="Najar F.Z."/>
            <person name="Nicholson C."/>
            <person name="Noirot C."/>
            <person name="O'Bleness M."/>
            <person name="Paule C.R."/>
            <person name="Poulain J."/>
            <person name="Prion F."/>
            <person name="Qin B."/>
            <person name="Qu C."/>
            <person name="Retzel E.F."/>
            <person name="Riddle C."/>
            <person name="Sallet E."/>
            <person name="Samain S."/>
            <person name="Samson N."/>
            <person name="Sanders I."/>
            <person name="Saurat O."/>
            <person name="Scarpelli C."/>
            <person name="Schiex T."/>
            <person name="Segurens B."/>
            <person name="Severin A.J."/>
            <person name="Sherrier D.J."/>
            <person name="Shi R."/>
            <person name="Sims S."/>
            <person name="Singer S.R."/>
            <person name="Sinharoy S."/>
            <person name="Sterck L."/>
            <person name="Viollet A."/>
            <person name="Wang B.B."/>
            <person name="Wang K."/>
            <person name="Wang M."/>
            <person name="Wang X."/>
            <person name="Warfsmann J."/>
            <person name="Weissenbach J."/>
            <person name="White D.D."/>
            <person name="White J.D."/>
            <person name="Wiley G.B."/>
            <person name="Wincker P."/>
            <person name="Xing Y."/>
            <person name="Yang L."/>
            <person name="Yao Z."/>
            <person name="Ying F."/>
            <person name="Zhai J."/>
            <person name="Zhou L."/>
            <person name="Zuber A."/>
            <person name="Denarie J."/>
            <person name="Dixon R.A."/>
            <person name="May G.D."/>
            <person name="Schwartz D.C."/>
            <person name="Rogers J."/>
            <person name="Quetier F."/>
            <person name="Town C.D."/>
            <person name="Roe B.A."/>
        </authorList>
    </citation>
    <scope>NUCLEOTIDE SEQUENCE [LARGE SCALE GENOMIC DNA]</scope>
    <source>
        <strain evidence="3">A17</strain>
        <strain evidence="5 6">cv. Jemalong A17</strain>
    </source>
</reference>
<sequence>MDKTLKFIYAMFSCLYLFMVTKEVYAKSICKVDDDCPQRFVMYPLMFMCIKNICRLVNE</sequence>
<reference evidence="5" key="3">
    <citation type="submission" date="2015-04" db="UniProtKB">
        <authorList>
            <consortium name="EnsemblPlants"/>
        </authorList>
    </citation>
    <scope>IDENTIFICATION</scope>
    <source>
        <strain evidence="5">cv. Jemalong A17</strain>
    </source>
</reference>
<proteinExistence type="predicted"/>
<evidence type="ECO:0000313" key="5">
    <source>
        <dbReference type="EnsemblPlants" id="KEH28034"/>
    </source>
</evidence>
<protein>
    <submittedName>
        <fullName evidence="3">Nodule Cysteine-Rich (NCR) secreted peptide</fullName>
    </submittedName>
    <submittedName>
        <fullName evidence="4">Putative Late nodulin</fullName>
    </submittedName>
</protein>
<dbReference type="AlphaFoldDB" id="A0A072UE21"/>
<dbReference type="EMBL" id="CM001221">
    <property type="protein sequence ID" value="KEH28034.1"/>
    <property type="molecule type" value="Genomic_DNA"/>
</dbReference>
<dbReference type="Proteomes" id="UP000265566">
    <property type="component" value="Chromosome 5"/>
</dbReference>
<reference evidence="3 6" key="2">
    <citation type="journal article" date="2014" name="BMC Genomics">
        <title>An improved genome release (version Mt4.0) for the model legume Medicago truncatula.</title>
        <authorList>
            <person name="Tang H."/>
            <person name="Krishnakumar V."/>
            <person name="Bidwell S."/>
            <person name="Rosen B."/>
            <person name="Chan A."/>
            <person name="Zhou S."/>
            <person name="Gentzbittel L."/>
            <person name="Childs K.L."/>
            <person name="Yandell M."/>
            <person name="Gundlach H."/>
            <person name="Mayer K.F."/>
            <person name="Schwartz D.C."/>
            <person name="Town C.D."/>
        </authorList>
    </citation>
    <scope>GENOME REANNOTATION</scope>
    <source>
        <strain evidence="3">A17</strain>
        <strain evidence="5 6">cv. Jemalong A17</strain>
    </source>
</reference>
<evidence type="ECO:0000256" key="1">
    <source>
        <dbReference type="SAM" id="SignalP"/>
    </source>
</evidence>